<evidence type="ECO:0000256" key="4">
    <source>
        <dbReference type="ARBA" id="ARBA00022737"/>
    </source>
</evidence>
<evidence type="ECO:0000256" key="6">
    <source>
        <dbReference type="ARBA" id="ARBA00023288"/>
    </source>
</evidence>
<evidence type="ECO:0000256" key="1">
    <source>
        <dbReference type="ARBA" id="ARBA00004592"/>
    </source>
</evidence>
<accession>A0A835IKS7</accession>
<feature type="repeat" description="ARM" evidence="8">
    <location>
        <begin position="1"/>
        <end position="42"/>
    </location>
</feature>
<feature type="transmembrane region" description="Helical" evidence="9">
    <location>
        <begin position="82"/>
        <end position="100"/>
    </location>
</feature>
<keyword evidence="5 9" id="KW-0472">Membrane</keyword>
<dbReference type="SUPFAM" id="SSF48371">
    <property type="entry name" value="ARM repeat"/>
    <property type="match status" value="1"/>
</dbReference>
<evidence type="ECO:0000256" key="8">
    <source>
        <dbReference type="PROSITE-ProRule" id="PRU00259"/>
    </source>
</evidence>
<keyword evidence="9" id="KW-1133">Transmembrane helix</keyword>
<evidence type="ECO:0000256" key="3">
    <source>
        <dbReference type="ARBA" id="ARBA00022554"/>
    </source>
</evidence>
<protein>
    <recommendedName>
        <fullName evidence="7">Vacuolar protein 8</fullName>
    </recommendedName>
</protein>
<keyword evidence="9" id="KW-0812">Transmembrane</keyword>
<keyword evidence="4" id="KW-0677">Repeat</keyword>
<dbReference type="PROSITE" id="PS50176">
    <property type="entry name" value="ARM_REPEAT"/>
    <property type="match status" value="1"/>
</dbReference>
<keyword evidence="3" id="KW-0926">Vacuole</keyword>
<dbReference type="InterPro" id="IPR045156">
    <property type="entry name" value="Vac8"/>
</dbReference>
<organism evidence="10 11">
    <name type="scientific">Coptis chinensis</name>
    <dbReference type="NCBI Taxonomy" id="261450"/>
    <lineage>
        <taxon>Eukaryota</taxon>
        <taxon>Viridiplantae</taxon>
        <taxon>Streptophyta</taxon>
        <taxon>Embryophyta</taxon>
        <taxon>Tracheophyta</taxon>
        <taxon>Spermatophyta</taxon>
        <taxon>Magnoliopsida</taxon>
        <taxon>Ranunculales</taxon>
        <taxon>Ranunculaceae</taxon>
        <taxon>Coptidoideae</taxon>
        <taxon>Coptis</taxon>
    </lineage>
</organism>
<keyword evidence="11" id="KW-1185">Reference proteome</keyword>
<comment type="subcellular location">
    <subcellularLocation>
        <location evidence="1">Vacuole membrane</location>
        <topology evidence="1">Lipid-anchor</topology>
    </subcellularLocation>
</comment>
<feature type="transmembrane region" description="Helical" evidence="9">
    <location>
        <begin position="106"/>
        <end position="126"/>
    </location>
</feature>
<evidence type="ECO:0000256" key="9">
    <source>
        <dbReference type="SAM" id="Phobius"/>
    </source>
</evidence>
<dbReference type="InterPro" id="IPR000225">
    <property type="entry name" value="Armadillo"/>
</dbReference>
<reference evidence="10 11" key="1">
    <citation type="submission" date="2020-10" db="EMBL/GenBank/DDBJ databases">
        <title>The Coptis chinensis genome and diversification of protoberbering-type alkaloids.</title>
        <authorList>
            <person name="Wang B."/>
            <person name="Shu S."/>
            <person name="Song C."/>
            <person name="Liu Y."/>
        </authorList>
    </citation>
    <scope>NUCLEOTIDE SEQUENCE [LARGE SCALE GENOMIC DNA]</scope>
    <source>
        <strain evidence="10">HL-2020</strain>
        <tissue evidence="10">Leaf</tissue>
    </source>
</reference>
<dbReference type="EMBL" id="JADFTS010000003">
    <property type="protein sequence ID" value="KAF9617473.1"/>
    <property type="molecule type" value="Genomic_DNA"/>
</dbReference>
<evidence type="ECO:0000256" key="7">
    <source>
        <dbReference type="ARBA" id="ARBA00026209"/>
    </source>
</evidence>
<dbReference type="InterPro" id="IPR016024">
    <property type="entry name" value="ARM-type_fold"/>
</dbReference>
<proteinExistence type="inferred from homology"/>
<dbReference type="PANTHER" id="PTHR47249:SF1">
    <property type="entry name" value="VACUOLAR PROTEIN 8"/>
    <property type="match status" value="1"/>
</dbReference>
<dbReference type="GO" id="GO:0071562">
    <property type="term" value="P:nucleus-vacuole junction assembly"/>
    <property type="evidence" value="ECO:0007669"/>
    <property type="project" value="InterPro"/>
</dbReference>
<gene>
    <name evidence="10" type="ORF">IFM89_036434</name>
</gene>
<name>A0A835IKS7_9MAGN</name>
<comment type="caution">
    <text evidence="10">The sequence shown here is derived from an EMBL/GenBank/DDBJ whole genome shotgun (WGS) entry which is preliminary data.</text>
</comment>
<dbReference type="Gene3D" id="1.25.10.10">
    <property type="entry name" value="Leucine-rich Repeat Variant"/>
    <property type="match status" value="1"/>
</dbReference>
<comment type="similarity">
    <text evidence="2">Belongs to the beta-catenin family.</text>
</comment>
<evidence type="ECO:0000313" key="10">
    <source>
        <dbReference type="EMBL" id="KAF9617473.1"/>
    </source>
</evidence>
<evidence type="ECO:0000256" key="5">
    <source>
        <dbReference type="ARBA" id="ARBA00023136"/>
    </source>
</evidence>
<evidence type="ECO:0000313" key="11">
    <source>
        <dbReference type="Proteomes" id="UP000631114"/>
    </source>
</evidence>
<dbReference type="OrthoDB" id="1699231at2759"/>
<dbReference type="GO" id="GO:0043495">
    <property type="term" value="F:protein-membrane adaptor activity"/>
    <property type="evidence" value="ECO:0007669"/>
    <property type="project" value="InterPro"/>
</dbReference>
<dbReference type="InterPro" id="IPR011989">
    <property type="entry name" value="ARM-like"/>
</dbReference>
<dbReference type="GO" id="GO:0005774">
    <property type="term" value="C:vacuolar membrane"/>
    <property type="evidence" value="ECO:0007669"/>
    <property type="project" value="UniProtKB-SubCell"/>
</dbReference>
<keyword evidence="6" id="KW-0449">Lipoprotein</keyword>
<sequence>MTSLLLLLKSSEDVMIHRVAAGVITNLAMNKTNQELIMDQRGISLLSMTATDADDPQTLRMVARAIANLCGNGINMDLDFNLLEIESLVLSILVMTFTLQDGTSHFLKGLVLLCCYVIIGACFFILKAPLVPDTNILNSGVCIVWRSLSSLRGSPNQKQLINLCTIPQMQVCIGHSFIRTFTLVLLMDDSVVIQ</sequence>
<dbReference type="Proteomes" id="UP000631114">
    <property type="component" value="Unassembled WGS sequence"/>
</dbReference>
<evidence type="ECO:0000256" key="2">
    <source>
        <dbReference type="ARBA" id="ARBA00005462"/>
    </source>
</evidence>
<dbReference type="PANTHER" id="PTHR47249">
    <property type="entry name" value="VACUOLAR PROTEIN 8"/>
    <property type="match status" value="1"/>
</dbReference>
<dbReference type="AlphaFoldDB" id="A0A835IKS7"/>